<reference evidence="5" key="1">
    <citation type="submission" date="2021-03" db="EMBL/GenBank/DDBJ databases">
        <title>Chromosome level genome of the anhydrobiotic midge Polypedilum vanderplanki.</title>
        <authorList>
            <person name="Yoshida Y."/>
            <person name="Kikawada T."/>
            <person name="Gusev O."/>
        </authorList>
    </citation>
    <scope>NUCLEOTIDE SEQUENCE</scope>
    <source>
        <strain evidence="5">NIAS01</strain>
        <tissue evidence="5">Whole body or cell culture</tissue>
    </source>
</reference>
<keyword evidence="2" id="KW-0325">Glycoprotein</keyword>
<dbReference type="Proteomes" id="UP001107558">
    <property type="component" value="Chromosome 2"/>
</dbReference>
<evidence type="ECO:0000313" key="6">
    <source>
        <dbReference type="Proteomes" id="UP001107558"/>
    </source>
</evidence>
<evidence type="ECO:0000256" key="3">
    <source>
        <dbReference type="SAM" id="MobiDB-lite"/>
    </source>
</evidence>
<name>A0A9J6C325_POLVA</name>
<feature type="signal peptide" evidence="4">
    <location>
        <begin position="1"/>
        <end position="22"/>
    </location>
</feature>
<organism evidence="5 6">
    <name type="scientific">Polypedilum vanderplanki</name>
    <name type="common">Sleeping chironomid midge</name>
    <dbReference type="NCBI Taxonomy" id="319348"/>
    <lineage>
        <taxon>Eukaryota</taxon>
        <taxon>Metazoa</taxon>
        <taxon>Ecdysozoa</taxon>
        <taxon>Arthropoda</taxon>
        <taxon>Hexapoda</taxon>
        <taxon>Insecta</taxon>
        <taxon>Pterygota</taxon>
        <taxon>Neoptera</taxon>
        <taxon>Endopterygota</taxon>
        <taxon>Diptera</taxon>
        <taxon>Nematocera</taxon>
        <taxon>Chironomoidea</taxon>
        <taxon>Chironomidae</taxon>
        <taxon>Chironominae</taxon>
        <taxon>Polypedilum</taxon>
        <taxon>Polypedilum</taxon>
    </lineage>
</organism>
<dbReference type="PANTHER" id="PTHR45842">
    <property type="entry name" value="SYNAPTIC ADHESION-LIKE MOLECULE SALM"/>
    <property type="match status" value="1"/>
</dbReference>
<dbReference type="Gene3D" id="3.80.10.10">
    <property type="entry name" value="Ribonuclease Inhibitor"/>
    <property type="match status" value="2"/>
</dbReference>
<dbReference type="PANTHER" id="PTHR45842:SF12">
    <property type="entry name" value="KEKKON 5, ISOFORM A"/>
    <property type="match status" value="1"/>
</dbReference>
<comment type="caution">
    <text evidence="5">The sequence shown here is derived from an EMBL/GenBank/DDBJ whole genome shotgun (WGS) entry which is preliminary data.</text>
</comment>
<evidence type="ECO:0000313" key="5">
    <source>
        <dbReference type="EMBL" id="KAG5676569.1"/>
    </source>
</evidence>
<dbReference type="EMBL" id="JADBJN010000002">
    <property type="protein sequence ID" value="KAG5676569.1"/>
    <property type="molecule type" value="Genomic_DNA"/>
</dbReference>
<dbReference type="InterPro" id="IPR050467">
    <property type="entry name" value="LRFN"/>
</dbReference>
<dbReference type="InterPro" id="IPR001611">
    <property type="entry name" value="Leu-rich_rpt"/>
</dbReference>
<evidence type="ECO:0000256" key="2">
    <source>
        <dbReference type="ARBA" id="ARBA00023180"/>
    </source>
</evidence>
<dbReference type="AlphaFoldDB" id="A0A9J6C325"/>
<dbReference type="PROSITE" id="PS51450">
    <property type="entry name" value="LRR"/>
    <property type="match status" value="1"/>
</dbReference>
<proteinExistence type="predicted"/>
<accession>A0A9J6C325</accession>
<evidence type="ECO:0000256" key="4">
    <source>
        <dbReference type="SAM" id="SignalP"/>
    </source>
</evidence>
<keyword evidence="6" id="KW-1185">Reference proteome</keyword>
<gene>
    <name evidence="5" type="ORF">PVAND_006392</name>
</gene>
<dbReference type="Pfam" id="PF13855">
    <property type="entry name" value="LRR_8"/>
    <property type="match status" value="2"/>
</dbReference>
<dbReference type="SUPFAM" id="SSF52058">
    <property type="entry name" value="L domain-like"/>
    <property type="match status" value="1"/>
</dbReference>
<dbReference type="InterPro" id="IPR032675">
    <property type="entry name" value="LRR_dom_sf"/>
</dbReference>
<keyword evidence="1 4" id="KW-0732">Signal</keyword>
<sequence length="472" mass="54129">MDKMMQFLTTLIVFSIYNSSFAVKLECESMIVTTTTRSSLKPEPHFFYMCTVKDLVSVDTDEIVDSVVVSANMTYYTTLRIFNSPLFFFIPNGITNQFKKLEILQIENSQLVNISSDDLKQFTILRELKIENTNLASLEGNLFKYNSKLETLSLSHNKIKSIDTGIFKPLKKLINFDFTFNECFNRKATGSKNVDKLIERIEEECKIEIHEINNEHDNRTIRFNCMSQTNHFTLLGHYKQCGIIEVISTSTKTIVDNVTSADNLDIYKSIYISESPFLYFLPSGIEKYLKHLEVIILENTQLMKITGDDLKPFCDLRGLFITSSNLTTLEEDLFANNEKIEILALTNSKIKSVSSGVFKSLTKLFDFDFRSNTCFNKKETHTKAVLKMIESIEEECKGVNENKDPKKDKDSSKDNEVNKEKDSTKDKEKDSSNDNDSSKDKDKKSNKDQDSDKESKTTIEENVKETTTEATE</sequence>
<evidence type="ECO:0000256" key="1">
    <source>
        <dbReference type="ARBA" id="ARBA00022729"/>
    </source>
</evidence>
<protein>
    <submittedName>
        <fullName evidence="5">Uncharacterized protein</fullName>
    </submittedName>
</protein>
<feature type="chain" id="PRO_5039910097" evidence="4">
    <location>
        <begin position="23"/>
        <end position="472"/>
    </location>
</feature>
<dbReference type="OrthoDB" id="676979at2759"/>
<feature type="region of interest" description="Disordered" evidence="3">
    <location>
        <begin position="400"/>
        <end position="472"/>
    </location>
</feature>